<keyword evidence="2" id="KW-1185">Reference proteome</keyword>
<evidence type="ECO:0000313" key="2">
    <source>
        <dbReference type="Proteomes" id="UP000215335"/>
    </source>
</evidence>
<protein>
    <submittedName>
        <fullName evidence="1">Uncharacterized protein</fullName>
    </submittedName>
</protein>
<accession>A0A232EDT5</accession>
<dbReference type="AlphaFoldDB" id="A0A232EDT5"/>
<reference evidence="1 2" key="1">
    <citation type="journal article" date="2017" name="Curr. Biol.">
        <title>The Evolution of Venom by Co-option of Single-Copy Genes.</title>
        <authorList>
            <person name="Martinson E.O."/>
            <person name="Mrinalini"/>
            <person name="Kelkar Y.D."/>
            <person name="Chang C.H."/>
            <person name="Werren J.H."/>
        </authorList>
    </citation>
    <scope>NUCLEOTIDE SEQUENCE [LARGE SCALE GENOMIC DNA]</scope>
    <source>
        <strain evidence="1 2">Alberta</strain>
        <tissue evidence="1">Whole body</tissue>
    </source>
</reference>
<dbReference type="EMBL" id="NNAY01005929">
    <property type="protein sequence ID" value="OXU16519.1"/>
    <property type="molecule type" value="Genomic_DNA"/>
</dbReference>
<name>A0A232EDT5_9HYME</name>
<dbReference type="SUPFAM" id="SSF47473">
    <property type="entry name" value="EF-hand"/>
    <property type="match status" value="1"/>
</dbReference>
<organism evidence="1 2">
    <name type="scientific">Trichomalopsis sarcophagae</name>
    <dbReference type="NCBI Taxonomy" id="543379"/>
    <lineage>
        <taxon>Eukaryota</taxon>
        <taxon>Metazoa</taxon>
        <taxon>Ecdysozoa</taxon>
        <taxon>Arthropoda</taxon>
        <taxon>Hexapoda</taxon>
        <taxon>Insecta</taxon>
        <taxon>Pterygota</taxon>
        <taxon>Neoptera</taxon>
        <taxon>Endopterygota</taxon>
        <taxon>Hymenoptera</taxon>
        <taxon>Apocrita</taxon>
        <taxon>Proctotrupomorpha</taxon>
        <taxon>Chalcidoidea</taxon>
        <taxon>Pteromalidae</taxon>
        <taxon>Pteromalinae</taxon>
        <taxon>Trichomalopsis</taxon>
    </lineage>
</organism>
<gene>
    <name evidence="1" type="ORF">TSAR_008926</name>
</gene>
<comment type="caution">
    <text evidence="1">The sequence shown here is derived from an EMBL/GenBank/DDBJ whole genome shotgun (WGS) entry which is preliminary data.</text>
</comment>
<evidence type="ECO:0000313" key="1">
    <source>
        <dbReference type="EMBL" id="OXU16519.1"/>
    </source>
</evidence>
<dbReference type="InterPro" id="IPR011992">
    <property type="entry name" value="EF-hand-dom_pair"/>
</dbReference>
<sequence length="450" mass="52235">MAKRLHCYICDGRFPARTMSRIDGEENAAKLGIAVHRRDAFNRPPLENVKSCEHHLDDRGFLLPPLLLGLRFINRPYVIRGLELQIFLQALRDVARTMTRIDDENSLTDEEFECFCPISKDQFRELFTYCDRIPHEGGHRYVGKKELLMFLCKMRQGLSDEFLCAMFQYPSRQATSLAIATKMAKRLHCYICDGRFPARTMSRIDGEENAAKLGIAVHRRDAFNRPPLENVKSCEHHLDDRGFLLPPLLLGLRFINRPYVIRGLELQIFLQALRDVARTMTRIDDENSLTDEEFECFCPISKDQFRELFTYCDRIPHEGGHRYVGKKELLMFLCKMRQGLSDEFLCAMFQYPSRQATSLAIATVRQSLMQLFVPANIDAITRENYIARHVTEFANELWQNQPSYIPTVVDIEQLEDEEEEENENHIQGYYCTCQKITRPAITPQLSASIS</sequence>
<proteinExistence type="predicted"/>
<dbReference type="Proteomes" id="UP000215335">
    <property type="component" value="Unassembled WGS sequence"/>
</dbReference>
<dbReference type="OrthoDB" id="6765180at2759"/>